<evidence type="ECO:0000256" key="11">
    <source>
        <dbReference type="ARBA" id="ARBA00022989"/>
    </source>
</evidence>
<evidence type="ECO:0000256" key="13">
    <source>
        <dbReference type="ARBA" id="ARBA00023136"/>
    </source>
</evidence>
<dbReference type="SUPFAM" id="SSF47384">
    <property type="entry name" value="Homodimeric domain of signal transducing histidine kinase"/>
    <property type="match status" value="1"/>
</dbReference>
<evidence type="ECO:0000256" key="6">
    <source>
        <dbReference type="ARBA" id="ARBA00022679"/>
    </source>
</evidence>
<dbReference type="EC" id="2.7.13.3" evidence="3"/>
<dbReference type="GO" id="GO:0005886">
    <property type="term" value="C:plasma membrane"/>
    <property type="evidence" value="ECO:0007669"/>
    <property type="project" value="UniProtKB-SubCell"/>
</dbReference>
<dbReference type="PROSITE" id="PS50885">
    <property type="entry name" value="HAMP"/>
    <property type="match status" value="1"/>
</dbReference>
<evidence type="ECO:0000256" key="4">
    <source>
        <dbReference type="ARBA" id="ARBA00022475"/>
    </source>
</evidence>
<keyword evidence="11 15" id="KW-1133">Transmembrane helix</keyword>
<feature type="domain" description="HAMP" evidence="17">
    <location>
        <begin position="199"/>
        <end position="251"/>
    </location>
</feature>
<dbReference type="eggNOG" id="COG2770">
    <property type="taxonomic scope" value="Bacteria"/>
</dbReference>
<dbReference type="PRINTS" id="PR00344">
    <property type="entry name" value="BCTRLSENSOR"/>
</dbReference>
<dbReference type="InterPro" id="IPR004358">
    <property type="entry name" value="Sig_transdc_His_kin-like_C"/>
</dbReference>
<reference evidence="18 19" key="1">
    <citation type="journal article" date="2001" name="J. Bacteriol.">
        <title>Genome sequence and comparative analysis of the solvent-producing bacterium Clostridium acetobutylicum.</title>
        <authorList>
            <person name="Nolling J."/>
            <person name="Breton G."/>
            <person name="Omelchenko M.V."/>
            <person name="Makarova K.S."/>
            <person name="Zeng Q."/>
            <person name="Gibson R."/>
            <person name="Lee H.M."/>
            <person name="Dubois J."/>
            <person name="Qiu D."/>
            <person name="Hitti J."/>
            <person name="Wolf Y.I."/>
            <person name="Tatusov R.L."/>
            <person name="Sabathe F."/>
            <person name="Doucette-Stamm L."/>
            <person name="Soucaille P."/>
            <person name="Daly M.J."/>
            <person name="Bennett G.N."/>
            <person name="Koonin E.V."/>
            <person name="Smith D.R."/>
        </authorList>
    </citation>
    <scope>NUCLEOTIDE SEQUENCE [LARGE SCALE GENOMIC DNA]</scope>
    <source>
        <strain evidence="19">ATCC 824 / DSM 792 / JCM 1419 / LMG 5710 / VKM B-1787</strain>
    </source>
</reference>
<dbReference type="SMART" id="SM00387">
    <property type="entry name" value="HATPase_c"/>
    <property type="match status" value="1"/>
</dbReference>
<dbReference type="FunFam" id="1.10.287.130:FF:000001">
    <property type="entry name" value="Two-component sensor histidine kinase"/>
    <property type="match status" value="1"/>
</dbReference>
<dbReference type="STRING" id="272562.CA_C2434"/>
<keyword evidence="9 18" id="KW-0418">Kinase</keyword>
<dbReference type="InterPro" id="IPR003660">
    <property type="entry name" value="HAMP_dom"/>
</dbReference>
<dbReference type="RefSeq" id="WP_010965729.1">
    <property type="nucleotide sequence ID" value="NC_003030.1"/>
</dbReference>
<organism evidence="18 19">
    <name type="scientific">Clostridium acetobutylicum (strain ATCC 824 / DSM 792 / JCM 1419 / IAM 19013 / LMG 5710 / NBRC 13948 / NRRL B-527 / VKM B-1787 / 2291 / W)</name>
    <dbReference type="NCBI Taxonomy" id="272562"/>
    <lineage>
        <taxon>Bacteria</taxon>
        <taxon>Bacillati</taxon>
        <taxon>Bacillota</taxon>
        <taxon>Clostridia</taxon>
        <taxon>Eubacteriales</taxon>
        <taxon>Clostridiaceae</taxon>
        <taxon>Clostridium</taxon>
    </lineage>
</organism>
<dbReference type="PANTHER" id="PTHR45528:SF1">
    <property type="entry name" value="SENSOR HISTIDINE KINASE CPXA"/>
    <property type="match status" value="1"/>
</dbReference>
<dbReference type="PANTHER" id="PTHR45528">
    <property type="entry name" value="SENSOR HISTIDINE KINASE CPXA"/>
    <property type="match status" value="1"/>
</dbReference>
<dbReference type="EMBL" id="AE001437">
    <property type="protein sequence ID" value="AAK80388.1"/>
    <property type="molecule type" value="Genomic_DNA"/>
</dbReference>
<evidence type="ECO:0000256" key="8">
    <source>
        <dbReference type="ARBA" id="ARBA00022741"/>
    </source>
</evidence>
<evidence type="ECO:0000256" key="14">
    <source>
        <dbReference type="SAM" id="Coils"/>
    </source>
</evidence>
<evidence type="ECO:0000256" key="7">
    <source>
        <dbReference type="ARBA" id="ARBA00022692"/>
    </source>
</evidence>
<dbReference type="SMART" id="SM00388">
    <property type="entry name" value="HisKA"/>
    <property type="match status" value="1"/>
</dbReference>
<dbReference type="InterPro" id="IPR036097">
    <property type="entry name" value="HisK_dim/P_sf"/>
</dbReference>
<evidence type="ECO:0000256" key="15">
    <source>
        <dbReference type="SAM" id="Phobius"/>
    </source>
</evidence>
<name>Q97GD4_CLOAB</name>
<accession>Q97GD4</accession>
<dbReference type="SMART" id="SM00304">
    <property type="entry name" value="HAMP"/>
    <property type="match status" value="1"/>
</dbReference>
<dbReference type="Gene3D" id="6.10.340.10">
    <property type="match status" value="1"/>
</dbReference>
<evidence type="ECO:0000256" key="9">
    <source>
        <dbReference type="ARBA" id="ARBA00022777"/>
    </source>
</evidence>
<evidence type="ECO:0000256" key="2">
    <source>
        <dbReference type="ARBA" id="ARBA00004651"/>
    </source>
</evidence>
<dbReference type="InterPro" id="IPR003594">
    <property type="entry name" value="HATPase_dom"/>
</dbReference>
<comment type="catalytic activity">
    <reaction evidence="1">
        <text>ATP + protein L-histidine = ADP + protein N-phospho-L-histidine.</text>
        <dbReference type="EC" id="2.7.13.3"/>
    </reaction>
</comment>
<evidence type="ECO:0000313" key="18">
    <source>
        <dbReference type="EMBL" id="AAK80388.1"/>
    </source>
</evidence>
<feature type="coiled-coil region" evidence="14">
    <location>
        <begin position="239"/>
        <end position="273"/>
    </location>
</feature>
<keyword evidence="19" id="KW-1185">Reference proteome</keyword>
<keyword evidence="4" id="KW-1003">Cell membrane</keyword>
<evidence type="ECO:0000256" key="1">
    <source>
        <dbReference type="ARBA" id="ARBA00000085"/>
    </source>
</evidence>
<keyword evidence="7 15" id="KW-0812">Transmembrane</keyword>
<dbReference type="PATRIC" id="fig|272562.8.peg.2630"/>
<evidence type="ECO:0000256" key="12">
    <source>
        <dbReference type="ARBA" id="ARBA00023012"/>
    </source>
</evidence>
<dbReference type="GO" id="GO:0000155">
    <property type="term" value="F:phosphorelay sensor kinase activity"/>
    <property type="evidence" value="ECO:0007669"/>
    <property type="project" value="InterPro"/>
</dbReference>
<dbReference type="AlphaFoldDB" id="Q97GD4"/>
<keyword evidence="6" id="KW-0808">Transferase</keyword>
<evidence type="ECO:0000256" key="10">
    <source>
        <dbReference type="ARBA" id="ARBA00022840"/>
    </source>
</evidence>
<dbReference type="Proteomes" id="UP000000814">
    <property type="component" value="Chromosome"/>
</dbReference>
<dbReference type="FunFam" id="3.30.565.10:FF:000006">
    <property type="entry name" value="Sensor histidine kinase WalK"/>
    <property type="match status" value="1"/>
</dbReference>
<dbReference type="InterPro" id="IPR005467">
    <property type="entry name" value="His_kinase_dom"/>
</dbReference>
<protein>
    <recommendedName>
        <fullName evidence="3">histidine kinase</fullName>
        <ecNumber evidence="3">2.7.13.3</ecNumber>
    </recommendedName>
</protein>
<feature type="domain" description="Histidine kinase" evidence="16">
    <location>
        <begin position="280"/>
        <end position="492"/>
    </location>
</feature>
<dbReference type="PROSITE" id="PS50109">
    <property type="entry name" value="HIS_KIN"/>
    <property type="match status" value="1"/>
</dbReference>
<dbReference type="InterPro" id="IPR050398">
    <property type="entry name" value="HssS/ArlS-like"/>
</dbReference>
<feature type="transmembrane region" description="Helical" evidence="15">
    <location>
        <begin position="12"/>
        <end position="33"/>
    </location>
</feature>
<gene>
    <name evidence="18" type="ordered locus">CA_C2434</name>
</gene>
<dbReference type="OrthoDB" id="9762826at2"/>
<dbReference type="SUPFAM" id="SSF158472">
    <property type="entry name" value="HAMP domain-like"/>
    <property type="match status" value="1"/>
</dbReference>
<evidence type="ECO:0000259" key="16">
    <source>
        <dbReference type="PROSITE" id="PS50109"/>
    </source>
</evidence>
<dbReference type="CDD" id="cd00082">
    <property type="entry name" value="HisKA"/>
    <property type="match status" value="1"/>
</dbReference>
<dbReference type="PIR" id="A97200">
    <property type="entry name" value="A97200"/>
</dbReference>
<dbReference type="InterPro" id="IPR003661">
    <property type="entry name" value="HisK_dim/P_dom"/>
</dbReference>
<dbReference type="SUPFAM" id="SSF55874">
    <property type="entry name" value="ATPase domain of HSP90 chaperone/DNA topoisomerase II/histidine kinase"/>
    <property type="match status" value="1"/>
</dbReference>
<dbReference type="Gene3D" id="1.10.287.130">
    <property type="match status" value="1"/>
</dbReference>
<keyword evidence="10" id="KW-0067">ATP-binding</keyword>
<evidence type="ECO:0000256" key="3">
    <source>
        <dbReference type="ARBA" id="ARBA00012438"/>
    </source>
</evidence>
<dbReference type="Pfam" id="PF00672">
    <property type="entry name" value="HAMP"/>
    <property type="match status" value="1"/>
</dbReference>
<dbReference type="GeneID" id="44998912"/>
<dbReference type="HOGENOM" id="CLU_000445_89_6_9"/>
<keyword evidence="12" id="KW-0902">Two-component regulatory system</keyword>
<evidence type="ECO:0000259" key="17">
    <source>
        <dbReference type="PROSITE" id="PS50885"/>
    </source>
</evidence>
<proteinExistence type="predicted"/>
<dbReference type="Gene3D" id="3.30.565.10">
    <property type="entry name" value="Histidine kinase-like ATPase, C-terminal domain"/>
    <property type="match status" value="1"/>
</dbReference>
<keyword evidence="13 15" id="KW-0472">Membrane</keyword>
<feature type="transmembrane region" description="Helical" evidence="15">
    <location>
        <begin position="178"/>
        <end position="197"/>
    </location>
</feature>
<dbReference type="GO" id="GO:0005524">
    <property type="term" value="F:ATP binding"/>
    <property type="evidence" value="ECO:0007669"/>
    <property type="project" value="UniProtKB-KW"/>
</dbReference>
<comment type="subcellular location">
    <subcellularLocation>
        <location evidence="2">Cell membrane</location>
        <topology evidence="2">Multi-pass membrane protein</topology>
    </subcellularLocation>
</comment>
<dbReference type="KEGG" id="cac:CA_C2434"/>
<dbReference type="InterPro" id="IPR036890">
    <property type="entry name" value="HATPase_C_sf"/>
</dbReference>
<keyword evidence="14" id="KW-0175">Coiled coil</keyword>
<sequence length="492" mass="56084">MKIKGSITTKLFVITLSFYVVFILGMLVFQSAFFGKFYQNKKMQSLESATKELKKQYNANENNPYDDIGSIIKEFERKNNCKVAILNSYGNLKYFENDGEDDTAEINIIKDIMHTWVSNPADFLNMRRTGKSETYVFQSKTYNVKNIVCVVPGANNDVIFAISSFQSITEASSVMKEFFIYIFFSAVVVVIILALIYSRMITKPLKKINKTASKMAELDFSEKCNVISEDEIGYLGKNLNFLADNLNKSMNSLKAANEQLKKDIEKEKELEKMRKEFVAGVSHELKTPIGIIEGYAEGLKDNVAVTKKERDYYTDVIIDEAARMGKLVSDMLDLSQLESGNFKLTLGKFDIGEMVFKCSKKYYAILDEKKIDMSINIVNGYVMGDQYRLEQVFTNLLNNALKYAKRKIHVNMLKENNKITIEVVNDGEKIEVDEVCKIWDKFYKTDKSRNRKVGGTGLGLAIVKNIIELHNGSYGVLNVENGVKFYFSLKLC</sequence>
<dbReference type="Pfam" id="PF02518">
    <property type="entry name" value="HATPase_c"/>
    <property type="match status" value="1"/>
</dbReference>
<keyword evidence="8" id="KW-0547">Nucleotide-binding</keyword>
<dbReference type="CDD" id="cd06225">
    <property type="entry name" value="HAMP"/>
    <property type="match status" value="1"/>
</dbReference>
<dbReference type="Pfam" id="PF00512">
    <property type="entry name" value="HisKA"/>
    <property type="match status" value="1"/>
</dbReference>
<keyword evidence="5" id="KW-0597">Phosphoprotein</keyword>
<evidence type="ECO:0000313" key="19">
    <source>
        <dbReference type="Proteomes" id="UP000000814"/>
    </source>
</evidence>
<evidence type="ECO:0000256" key="5">
    <source>
        <dbReference type="ARBA" id="ARBA00022553"/>
    </source>
</evidence>
<dbReference type="eggNOG" id="COG2205">
    <property type="taxonomic scope" value="Bacteria"/>
</dbReference>